<proteinExistence type="predicted"/>
<reference evidence="2" key="1">
    <citation type="submission" date="2013-10" db="EMBL/GenBank/DDBJ databases">
        <title>Genomic analysis of the causative agents of coccidiosis in chickens.</title>
        <authorList>
            <person name="Reid A.J."/>
            <person name="Blake D."/>
            <person name="Billington K."/>
            <person name="Browne H."/>
            <person name="Dunn M."/>
            <person name="Hung S."/>
            <person name="Kawahara F."/>
            <person name="Miranda-Saavedra D."/>
            <person name="Mourier T."/>
            <person name="Nagra H."/>
            <person name="Otto T.D."/>
            <person name="Rawlings N."/>
            <person name="Sanchez A."/>
            <person name="Sanders M."/>
            <person name="Subramaniam C."/>
            <person name="Tay Y."/>
            <person name="Dear P."/>
            <person name="Doerig C."/>
            <person name="Gruber A."/>
            <person name="Parkinson J."/>
            <person name="Shirley M."/>
            <person name="Wan K.L."/>
            <person name="Berriman M."/>
            <person name="Tomley F."/>
            <person name="Pain A."/>
        </authorList>
    </citation>
    <scope>NUCLEOTIDE SEQUENCE [LARGE SCALE GENOMIC DNA]</scope>
    <source>
        <strain evidence="2">Houghton</strain>
    </source>
</reference>
<dbReference type="OrthoDB" id="330560at2759"/>
<feature type="compositionally biased region" description="Low complexity" evidence="1">
    <location>
        <begin position="75"/>
        <end position="86"/>
    </location>
</feature>
<feature type="compositionally biased region" description="Basic and acidic residues" evidence="1">
    <location>
        <begin position="45"/>
        <end position="55"/>
    </location>
</feature>
<evidence type="ECO:0000313" key="2">
    <source>
        <dbReference type="EMBL" id="CDJ41805.1"/>
    </source>
</evidence>
<protein>
    <recommendedName>
        <fullName evidence="4">Immune mapped protein 2 N-terminal domain-containing protein</fullName>
    </recommendedName>
</protein>
<reference evidence="2" key="2">
    <citation type="submission" date="2013-10" db="EMBL/GenBank/DDBJ databases">
        <authorList>
            <person name="Aslett M."/>
        </authorList>
    </citation>
    <scope>NUCLEOTIDE SEQUENCE [LARGE SCALE GENOMIC DNA]</scope>
    <source>
        <strain evidence="2">Houghton</strain>
    </source>
</reference>
<keyword evidence="3" id="KW-1185">Reference proteome</keyword>
<organism evidence="2 3">
    <name type="scientific">Eimeria tenella</name>
    <name type="common">Coccidian parasite</name>
    <dbReference type="NCBI Taxonomy" id="5802"/>
    <lineage>
        <taxon>Eukaryota</taxon>
        <taxon>Sar</taxon>
        <taxon>Alveolata</taxon>
        <taxon>Apicomplexa</taxon>
        <taxon>Conoidasida</taxon>
        <taxon>Coccidia</taxon>
        <taxon>Eucoccidiorida</taxon>
        <taxon>Eimeriorina</taxon>
        <taxon>Eimeriidae</taxon>
        <taxon>Eimeria</taxon>
    </lineage>
</organism>
<dbReference type="EMBL" id="HG675673">
    <property type="protein sequence ID" value="CDJ41805.1"/>
    <property type="molecule type" value="Genomic_DNA"/>
</dbReference>
<feature type="region of interest" description="Disordered" evidence="1">
    <location>
        <begin position="42"/>
        <end position="86"/>
    </location>
</feature>
<name>U6L205_EIMTE</name>
<evidence type="ECO:0000313" key="3">
    <source>
        <dbReference type="Proteomes" id="UP000030747"/>
    </source>
</evidence>
<dbReference type="VEuPathDB" id="ToxoDB:ETH2_0316800"/>
<dbReference type="AlphaFoldDB" id="U6L205"/>
<dbReference type="GeneID" id="25254761"/>
<dbReference type="RefSeq" id="XP_013232555.1">
    <property type="nucleotide sequence ID" value="XM_013377101.1"/>
</dbReference>
<accession>U6L205</accession>
<gene>
    <name evidence="2" type="ORF">ETH_00028340</name>
</gene>
<feature type="compositionally biased region" description="Low complexity" evidence="1">
    <location>
        <begin position="266"/>
        <end position="299"/>
    </location>
</feature>
<evidence type="ECO:0008006" key="4">
    <source>
        <dbReference type="Google" id="ProtNLM"/>
    </source>
</evidence>
<dbReference type="Proteomes" id="UP000030747">
    <property type="component" value="Unassembled WGS sequence"/>
</dbReference>
<feature type="region of interest" description="Disordered" evidence="1">
    <location>
        <begin position="248"/>
        <end position="324"/>
    </location>
</feature>
<sequence>MGSRGVLRGSLLSLDTGLVQIRFAAAKLLNLTSAEMGAVCGKQRAASEPKARRATVEVSGSSPAAGAPQQPPAAAPAAGTDAGGAAAAAPAEPAAAAAAAADKAKEFITGEGDGVYLMLLNENNSQALVQQYAHEKPTVQEGELLLLQIKPPIYVEIKESRFTLQNGKRTLKVGIQMAMKNADGQKKVCEAVLECLRLTCSYSAYIHAFPDLIRAPFSILLLVLERHEPASIKEGPDGGKIVSISAEEASQTNAGTEPTAEEAQKGEGQAAEAAAAAGKPEGSGDAAPAAAPAAAAAAANDSNNQSIFPEGPQEVPEPAAAPKATEQVQVLRHLAEGRSANFSSMRQIIILPLENSKAKEVLKEGSVVEEEQIEQLQKQVEKLHGVMIKATPEKPV</sequence>
<dbReference type="VEuPathDB" id="ToxoDB:ETH_00028340"/>
<evidence type="ECO:0000256" key="1">
    <source>
        <dbReference type="SAM" id="MobiDB-lite"/>
    </source>
</evidence>